<dbReference type="Gene3D" id="1.10.10.60">
    <property type="entry name" value="Homeodomain-like"/>
    <property type="match status" value="1"/>
</dbReference>
<keyword evidence="2" id="KW-0238">DNA-binding</keyword>
<keyword evidence="6" id="KW-1185">Reference proteome</keyword>
<dbReference type="InterPro" id="IPR009057">
    <property type="entry name" value="Homeodomain-like_sf"/>
</dbReference>
<dbReference type="PRINTS" id="PR00032">
    <property type="entry name" value="HTHARAC"/>
</dbReference>
<dbReference type="PANTHER" id="PTHR46796">
    <property type="entry name" value="HTH-TYPE TRANSCRIPTIONAL ACTIVATOR RHAS-RELATED"/>
    <property type="match status" value="1"/>
</dbReference>
<dbReference type="InterPro" id="IPR020449">
    <property type="entry name" value="Tscrpt_reg_AraC-type_HTH"/>
</dbReference>
<name>A0A940WU65_9ACTN</name>
<comment type="caution">
    <text evidence="5">The sequence shown here is derived from an EMBL/GenBank/DDBJ whole genome shotgun (WGS) entry which is preliminary data.</text>
</comment>
<dbReference type="InterPro" id="IPR035418">
    <property type="entry name" value="AraC-bd_2"/>
</dbReference>
<sequence>MEKLFRTNSLPKLERLESWADHMFRAVAPMEIACSDPANFHGQIDGMDLGVVHVSRVRASPCEGSRTSRMIRQSDPEVFQLSLSLRGRVEINQDRKAAALSRSSDLVLYHSSRPSYVRSGVGGISTDGVMAVFPRTVLHLPAHKVEKLIATSFSGREGIAALLAGFLTELTAGTHHYAASARPHLGDTLIDLLVSLLAERLDSDVAIPPESQQNVLMMRIRIFIQRHLGDPALDVAAIAAAHNISVRTLHRLFQSQGIGAAAWIRAQRLERCRRDLCDRAQADRPIRAIAARWGYTDAASFSRAFHAAYGFSPRDYRHKHTASSARRADAPR</sequence>
<dbReference type="Proteomes" id="UP000674234">
    <property type="component" value="Unassembled WGS sequence"/>
</dbReference>
<dbReference type="Pfam" id="PF12833">
    <property type="entry name" value="HTH_18"/>
    <property type="match status" value="1"/>
</dbReference>
<evidence type="ECO:0000259" key="4">
    <source>
        <dbReference type="PROSITE" id="PS01124"/>
    </source>
</evidence>
<keyword evidence="3" id="KW-0804">Transcription</keyword>
<protein>
    <submittedName>
        <fullName evidence="5">Helix-turn-helix domain-containing protein</fullName>
    </submittedName>
</protein>
<dbReference type="SMART" id="SM00342">
    <property type="entry name" value="HTH_ARAC"/>
    <property type="match status" value="1"/>
</dbReference>
<dbReference type="SUPFAM" id="SSF46689">
    <property type="entry name" value="Homeodomain-like"/>
    <property type="match status" value="1"/>
</dbReference>
<evidence type="ECO:0000256" key="3">
    <source>
        <dbReference type="ARBA" id="ARBA00023163"/>
    </source>
</evidence>
<dbReference type="EMBL" id="JAFCNB010000017">
    <property type="protein sequence ID" value="MBP2707211.1"/>
    <property type="molecule type" value="Genomic_DNA"/>
</dbReference>
<dbReference type="GO" id="GO:0043565">
    <property type="term" value="F:sequence-specific DNA binding"/>
    <property type="evidence" value="ECO:0007669"/>
    <property type="project" value="InterPro"/>
</dbReference>
<accession>A0A940WU65</accession>
<reference evidence="5" key="1">
    <citation type="submission" date="2021-02" db="EMBL/GenBank/DDBJ databases">
        <title>Draft genome sequence of Microbispora sp. RL4-1S isolated from rice leaves in Thailand.</title>
        <authorList>
            <person name="Muangham S."/>
            <person name="Duangmal K."/>
        </authorList>
    </citation>
    <scope>NUCLEOTIDE SEQUENCE</scope>
    <source>
        <strain evidence="5">RL4-1S</strain>
    </source>
</reference>
<dbReference type="InterPro" id="IPR018060">
    <property type="entry name" value="HTH_AraC"/>
</dbReference>
<evidence type="ECO:0000313" key="5">
    <source>
        <dbReference type="EMBL" id="MBP2707211.1"/>
    </source>
</evidence>
<dbReference type="GO" id="GO:0003700">
    <property type="term" value="F:DNA-binding transcription factor activity"/>
    <property type="evidence" value="ECO:0007669"/>
    <property type="project" value="InterPro"/>
</dbReference>
<evidence type="ECO:0000256" key="1">
    <source>
        <dbReference type="ARBA" id="ARBA00023015"/>
    </source>
</evidence>
<dbReference type="AlphaFoldDB" id="A0A940WU65"/>
<feature type="domain" description="HTH araC/xylS-type" evidence="4">
    <location>
        <begin position="218"/>
        <end position="319"/>
    </location>
</feature>
<proteinExistence type="predicted"/>
<dbReference type="PROSITE" id="PS01124">
    <property type="entry name" value="HTH_ARAC_FAMILY_2"/>
    <property type="match status" value="1"/>
</dbReference>
<dbReference type="PANTHER" id="PTHR46796:SF6">
    <property type="entry name" value="ARAC SUBFAMILY"/>
    <property type="match status" value="1"/>
</dbReference>
<dbReference type="InterPro" id="IPR050204">
    <property type="entry name" value="AraC_XylS_family_regulators"/>
</dbReference>
<keyword evidence="1" id="KW-0805">Transcription regulation</keyword>
<organism evidence="5 6">
    <name type="scientific">Microbispora oryzae</name>
    <dbReference type="NCBI Taxonomy" id="2806554"/>
    <lineage>
        <taxon>Bacteria</taxon>
        <taxon>Bacillati</taxon>
        <taxon>Actinomycetota</taxon>
        <taxon>Actinomycetes</taxon>
        <taxon>Streptosporangiales</taxon>
        <taxon>Streptosporangiaceae</taxon>
        <taxon>Microbispora</taxon>
    </lineage>
</organism>
<dbReference type="Pfam" id="PF14525">
    <property type="entry name" value="AraC_binding_2"/>
    <property type="match status" value="1"/>
</dbReference>
<gene>
    <name evidence="5" type="ORF">JOL79_25840</name>
</gene>
<evidence type="ECO:0000313" key="6">
    <source>
        <dbReference type="Proteomes" id="UP000674234"/>
    </source>
</evidence>
<evidence type="ECO:0000256" key="2">
    <source>
        <dbReference type="ARBA" id="ARBA00023125"/>
    </source>
</evidence>